<dbReference type="InterPro" id="IPR036396">
    <property type="entry name" value="Cyt_P450_sf"/>
</dbReference>
<protein>
    <recommendedName>
        <fullName evidence="9">Cytochrome P450</fullName>
    </recommendedName>
</protein>
<dbReference type="SUPFAM" id="SSF48264">
    <property type="entry name" value="Cytochrome P450"/>
    <property type="match status" value="1"/>
</dbReference>
<keyword evidence="4 5" id="KW-0408">Iron</keyword>
<dbReference type="PROSITE" id="PS00086">
    <property type="entry name" value="CYTOCHROME_P450"/>
    <property type="match status" value="1"/>
</dbReference>
<accession>A0A9W8E8B0</accession>
<dbReference type="AlphaFoldDB" id="A0A9W8E8B0"/>
<evidence type="ECO:0000313" key="7">
    <source>
        <dbReference type="EMBL" id="KAJ1966997.1"/>
    </source>
</evidence>
<dbReference type="OrthoDB" id="3934656at2759"/>
<dbReference type="Pfam" id="PF00067">
    <property type="entry name" value="p450"/>
    <property type="match status" value="1"/>
</dbReference>
<keyword evidence="5 6" id="KW-0349">Heme</keyword>
<feature type="non-terminal residue" evidence="7">
    <location>
        <position position="1"/>
    </location>
</feature>
<dbReference type="GO" id="GO:0004497">
    <property type="term" value="F:monooxygenase activity"/>
    <property type="evidence" value="ECO:0007669"/>
    <property type="project" value="UniProtKB-KW"/>
</dbReference>
<comment type="similarity">
    <text evidence="2 6">Belongs to the cytochrome P450 family.</text>
</comment>
<sequence length="199" mass="22750">LQEELREAFPLPTSAEADQDSKLPVNLATVKALDLKYDNIRRRVPLLEAVIYESLRLFPTSPGNFWRSVPRGGRVLGGYFIPEGTDVGGASAAYHHGPEWDDPWTFKPERFMGPEGEKRVHKTYYFSTGQRQCIGKALALMEMSLILAVIFRCFSLEVADPSEMDKEWRHFVTLQPVDHKLQIRIRPQDEFEWGEGEVA</sequence>
<dbReference type="EMBL" id="JANBPY010000412">
    <property type="protein sequence ID" value="KAJ1966997.1"/>
    <property type="molecule type" value="Genomic_DNA"/>
</dbReference>
<evidence type="ECO:0000256" key="2">
    <source>
        <dbReference type="ARBA" id="ARBA00010617"/>
    </source>
</evidence>
<evidence type="ECO:0008006" key="9">
    <source>
        <dbReference type="Google" id="ProtNLM"/>
    </source>
</evidence>
<dbReference type="InterPro" id="IPR050121">
    <property type="entry name" value="Cytochrome_P450_monoxygenase"/>
</dbReference>
<name>A0A9W8E8B0_9FUNG</name>
<dbReference type="GO" id="GO:0016705">
    <property type="term" value="F:oxidoreductase activity, acting on paired donors, with incorporation or reduction of molecular oxygen"/>
    <property type="evidence" value="ECO:0007669"/>
    <property type="project" value="InterPro"/>
</dbReference>
<gene>
    <name evidence="7" type="ORF">IWQ62_002125</name>
</gene>
<evidence type="ECO:0000256" key="3">
    <source>
        <dbReference type="ARBA" id="ARBA00022723"/>
    </source>
</evidence>
<dbReference type="InterPro" id="IPR001128">
    <property type="entry name" value="Cyt_P450"/>
</dbReference>
<dbReference type="PANTHER" id="PTHR24305:SF166">
    <property type="entry name" value="CYTOCHROME P450 12A4, MITOCHONDRIAL-RELATED"/>
    <property type="match status" value="1"/>
</dbReference>
<dbReference type="PANTHER" id="PTHR24305">
    <property type="entry name" value="CYTOCHROME P450"/>
    <property type="match status" value="1"/>
</dbReference>
<reference evidence="7" key="1">
    <citation type="submission" date="2022-07" db="EMBL/GenBank/DDBJ databases">
        <title>Phylogenomic reconstructions and comparative analyses of Kickxellomycotina fungi.</title>
        <authorList>
            <person name="Reynolds N.K."/>
            <person name="Stajich J.E."/>
            <person name="Barry K."/>
            <person name="Grigoriev I.V."/>
            <person name="Crous P."/>
            <person name="Smith M.E."/>
        </authorList>
    </citation>
    <scope>NUCLEOTIDE SEQUENCE</scope>
    <source>
        <strain evidence="7">RSA 1196</strain>
    </source>
</reference>
<dbReference type="Proteomes" id="UP001150925">
    <property type="component" value="Unassembled WGS sequence"/>
</dbReference>
<dbReference type="InterPro" id="IPR002401">
    <property type="entry name" value="Cyt_P450_E_grp-I"/>
</dbReference>
<dbReference type="Gene3D" id="1.10.630.10">
    <property type="entry name" value="Cytochrome P450"/>
    <property type="match status" value="1"/>
</dbReference>
<evidence type="ECO:0000256" key="5">
    <source>
        <dbReference type="PIRSR" id="PIRSR602401-1"/>
    </source>
</evidence>
<dbReference type="InterPro" id="IPR017972">
    <property type="entry name" value="Cyt_P450_CS"/>
</dbReference>
<organism evidence="7 8">
    <name type="scientific">Dispira parvispora</name>
    <dbReference type="NCBI Taxonomy" id="1520584"/>
    <lineage>
        <taxon>Eukaryota</taxon>
        <taxon>Fungi</taxon>
        <taxon>Fungi incertae sedis</taxon>
        <taxon>Zoopagomycota</taxon>
        <taxon>Kickxellomycotina</taxon>
        <taxon>Dimargaritomycetes</taxon>
        <taxon>Dimargaritales</taxon>
        <taxon>Dimargaritaceae</taxon>
        <taxon>Dispira</taxon>
    </lineage>
</organism>
<proteinExistence type="inferred from homology"/>
<evidence type="ECO:0000256" key="1">
    <source>
        <dbReference type="ARBA" id="ARBA00001971"/>
    </source>
</evidence>
<feature type="binding site" description="axial binding residue" evidence="5">
    <location>
        <position position="133"/>
    </location>
    <ligand>
        <name>heme</name>
        <dbReference type="ChEBI" id="CHEBI:30413"/>
    </ligand>
    <ligandPart>
        <name>Fe</name>
        <dbReference type="ChEBI" id="CHEBI:18248"/>
    </ligandPart>
</feature>
<comment type="cofactor">
    <cofactor evidence="1 5">
        <name>heme</name>
        <dbReference type="ChEBI" id="CHEBI:30413"/>
    </cofactor>
</comment>
<dbReference type="PRINTS" id="PR00385">
    <property type="entry name" value="P450"/>
</dbReference>
<keyword evidence="6" id="KW-0503">Monooxygenase</keyword>
<keyword evidence="6" id="KW-0560">Oxidoreductase</keyword>
<dbReference type="GO" id="GO:0005506">
    <property type="term" value="F:iron ion binding"/>
    <property type="evidence" value="ECO:0007669"/>
    <property type="project" value="InterPro"/>
</dbReference>
<evidence type="ECO:0000313" key="8">
    <source>
        <dbReference type="Proteomes" id="UP001150925"/>
    </source>
</evidence>
<keyword evidence="8" id="KW-1185">Reference proteome</keyword>
<evidence type="ECO:0000256" key="6">
    <source>
        <dbReference type="RuleBase" id="RU000461"/>
    </source>
</evidence>
<dbReference type="PRINTS" id="PR00463">
    <property type="entry name" value="EP450I"/>
</dbReference>
<evidence type="ECO:0000256" key="4">
    <source>
        <dbReference type="ARBA" id="ARBA00023004"/>
    </source>
</evidence>
<dbReference type="GO" id="GO:0020037">
    <property type="term" value="F:heme binding"/>
    <property type="evidence" value="ECO:0007669"/>
    <property type="project" value="InterPro"/>
</dbReference>
<comment type="caution">
    <text evidence="7">The sequence shown here is derived from an EMBL/GenBank/DDBJ whole genome shotgun (WGS) entry which is preliminary data.</text>
</comment>
<keyword evidence="3 5" id="KW-0479">Metal-binding</keyword>